<dbReference type="AlphaFoldDB" id="A0A1E2V8U3"/>
<gene>
    <name evidence="3" type="ORF">BFW38_07460</name>
</gene>
<organism evidence="3 4">
    <name type="scientific">Terasakiispira papahanaumokuakeensis</name>
    <dbReference type="NCBI Taxonomy" id="197479"/>
    <lineage>
        <taxon>Bacteria</taxon>
        <taxon>Pseudomonadati</taxon>
        <taxon>Pseudomonadota</taxon>
        <taxon>Gammaproteobacteria</taxon>
        <taxon>Oceanospirillales</taxon>
        <taxon>Terasakiispira</taxon>
    </lineage>
</organism>
<protein>
    <submittedName>
        <fullName evidence="3">Deacetylase</fullName>
    </submittedName>
</protein>
<dbReference type="Pfam" id="PF00850">
    <property type="entry name" value="Hist_deacetyl"/>
    <property type="match status" value="1"/>
</dbReference>
<dbReference type="RefSeq" id="WP_068997827.1">
    <property type="nucleotide sequence ID" value="NZ_MDTQ01000001.1"/>
</dbReference>
<dbReference type="OrthoDB" id="9808367at2"/>
<dbReference type="STRING" id="197479.BFW38_07460"/>
<feature type="domain" description="Histone deacetylase" evidence="2">
    <location>
        <begin position="20"/>
        <end position="304"/>
    </location>
</feature>
<sequence>MITSFITHPDCALHDMGPWHPENPHRLTAIIDRLKLTGLMQELMQYKARPITDEQLFRVHPKAHIRSLQLSQPEQGFTPLEDETLLGPQSLDAASVAAGAAIRAIDQVMKNQTDNVFCAVRPPGHHAERVESMGFCFYNNAAIAAVHAIETFGLERVAILDFDVHQGNGTIDIFRNDPRVLVCSTFQHPFYPWRYAESQWDNIINCPLVAGDGSQQFRALVEQRWLTALDSFKPQLIIASAGFDAHREDPMGELNLEDDDYYWVTQLLMDVARRHCNGHLVSILEGGYELSSLSRSVHRHIEALVGL</sequence>
<evidence type="ECO:0000313" key="4">
    <source>
        <dbReference type="Proteomes" id="UP000094291"/>
    </source>
</evidence>
<comment type="caution">
    <text evidence="3">The sequence shown here is derived from an EMBL/GenBank/DDBJ whole genome shotgun (WGS) entry which is preliminary data.</text>
</comment>
<keyword evidence="4" id="KW-1185">Reference proteome</keyword>
<dbReference type="PANTHER" id="PTHR10625:SF10">
    <property type="entry name" value="HISTONE DEACETYLASE HDAC1"/>
    <property type="match status" value="1"/>
</dbReference>
<dbReference type="PRINTS" id="PR01270">
    <property type="entry name" value="HDASUPER"/>
</dbReference>
<name>A0A1E2V8U3_9GAMM</name>
<comment type="similarity">
    <text evidence="1">Belongs to the histone deacetylase family.</text>
</comment>
<evidence type="ECO:0000256" key="1">
    <source>
        <dbReference type="ARBA" id="ARBA00005947"/>
    </source>
</evidence>
<evidence type="ECO:0000259" key="2">
    <source>
        <dbReference type="Pfam" id="PF00850"/>
    </source>
</evidence>
<proteinExistence type="inferred from homology"/>
<dbReference type="SUPFAM" id="SSF52768">
    <property type="entry name" value="Arginase/deacetylase"/>
    <property type="match status" value="1"/>
</dbReference>
<dbReference type="EMBL" id="MDTQ01000001">
    <property type="protein sequence ID" value="ODC03411.1"/>
    <property type="molecule type" value="Genomic_DNA"/>
</dbReference>
<evidence type="ECO:0000313" key="3">
    <source>
        <dbReference type="EMBL" id="ODC03411.1"/>
    </source>
</evidence>
<dbReference type="GO" id="GO:0004407">
    <property type="term" value="F:histone deacetylase activity"/>
    <property type="evidence" value="ECO:0007669"/>
    <property type="project" value="TreeGrafter"/>
</dbReference>
<accession>A0A1E2V8U3</accession>
<dbReference type="InterPro" id="IPR000286">
    <property type="entry name" value="HDACs"/>
</dbReference>
<dbReference type="Proteomes" id="UP000094291">
    <property type="component" value="Unassembled WGS sequence"/>
</dbReference>
<dbReference type="InterPro" id="IPR023696">
    <property type="entry name" value="Ureohydrolase_dom_sf"/>
</dbReference>
<dbReference type="CDD" id="cd11599">
    <property type="entry name" value="HDAC_classII_2"/>
    <property type="match status" value="1"/>
</dbReference>
<dbReference type="InterPro" id="IPR037138">
    <property type="entry name" value="His_deacetylse_dom_sf"/>
</dbReference>
<dbReference type="PANTHER" id="PTHR10625">
    <property type="entry name" value="HISTONE DEACETYLASE HDAC1-RELATED"/>
    <property type="match status" value="1"/>
</dbReference>
<dbReference type="InterPro" id="IPR023801">
    <property type="entry name" value="His_deacetylse_dom"/>
</dbReference>
<dbReference type="Gene3D" id="3.40.800.20">
    <property type="entry name" value="Histone deacetylase domain"/>
    <property type="match status" value="1"/>
</dbReference>
<reference evidence="3 4" key="1">
    <citation type="submission" date="2016-08" db="EMBL/GenBank/DDBJ databases">
        <authorList>
            <person name="Seilhamer J.J."/>
        </authorList>
    </citation>
    <scope>NUCLEOTIDE SEQUENCE [LARGE SCALE GENOMIC DNA]</scope>
    <source>
        <strain evidence="3 4">PH27A</strain>
    </source>
</reference>
<dbReference type="GO" id="GO:0040029">
    <property type="term" value="P:epigenetic regulation of gene expression"/>
    <property type="evidence" value="ECO:0007669"/>
    <property type="project" value="TreeGrafter"/>
</dbReference>